<evidence type="ECO:0000313" key="3">
    <source>
        <dbReference type="EMBL" id="CAE0042045.1"/>
    </source>
</evidence>
<dbReference type="InterPro" id="IPR002937">
    <property type="entry name" value="Amino_oxidase"/>
</dbReference>
<dbReference type="AlphaFoldDB" id="A0A7S2ZJD4"/>
<dbReference type="GO" id="GO:0016116">
    <property type="term" value="P:carotenoid metabolic process"/>
    <property type="evidence" value="ECO:0007669"/>
    <property type="project" value="InterPro"/>
</dbReference>
<dbReference type="InterPro" id="IPR036188">
    <property type="entry name" value="FAD/NAD-bd_sf"/>
</dbReference>
<dbReference type="GO" id="GO:0016491">
    <property type="term" value="F:oxidoreductase activity"/>
    <property type="evidence" value="ECO:0007669"/>
    <property type="project" value="InterPro"/>
</dbReference>
<proteinExistence type="predicted"/>
<reference evidence="2" key="1">
    <citation type="submission" date="2021-01" db="EMBL/GenBank/DDBJ databases">
        <authorList>
            <person name="Corre E."/>
            <person name="Pelletier E."/>
            <person name="Niang G."/>
            <person name="Scheremetjew M."/>
            <person name="Finn R."/>
            <person name="Kale V."/>
            <person name="Holt S."/>
            <person name="Cochrane G."/>
            <person name="Meng A."/>
            <person name="Brown T."/>
            <person name="Cohen L."/>
        </authorList>
    </citation>
    <scope>NUCLEOTIDE SEQUENCE</scope>
    <source>
        <strain evidence="2">CCMP 769</strain>
    </source>
</reference>
<dbReference type="Pfam" id="PF01593">
    <property type="entry name" value="Amino_oxidase"/>
    <property type="match status" value="1"/>
</dbReference>
<dbReference type="PANTHER" id="PTHR46313:SF3">
    <property type="entry name" value="PROLYCOPENE ISOMERASE, CHLOROPLASTIC"/>
    <property type="match status" value="1"/>
</dbReference>
<dbReference type="SUPFAM" id="SSF51905">
    <property type="entry name" value="FAD/NAD(P)-binding domain"/>
    <property type="match status" value="1"/>
</dbReference>
<accession>A0A7S2ZJD4</accession>
<protein>
    <recommendedName>
        <fullName evidence="1">Amine oxidase domain-containing protein</fullName>
    </recommendedName>
</protein>
<dbReference type="EMBL" id="HBHW01012788">
    <property type="protein sequence ID" value="CAE0042046.1"/>
    <property type="molecule type" value="Transcribed_RNA"/>
</dbReference>
<evidence type="ECO:0000259" key="1">
    <source>
        <dbReference type="Pfam" id="PF01593"/>
    </source>
</evidence>
<organism evidence="2">
    <name type="scientific">Rhodosorus marinus</name>
    <dbReference type="NCBI Taxonomy" id="101924"/>
    <lineage>
        <taxon>Eukaryota</taxon>
        <taxon>Rhodophyta</taxon>
        <taxon>Stylonematophyceae</taxon>
        <taxon>Stylonematales</taxon>
        <taxon>Stylonemataceae</taxon>
        <taxon>Rhodosorus</taxon>
    </lineage>
</organism>
<evidence type="ECO:0000313" key="4">
    <source>
        <dbReference type="EMBL" id="CAE0042046.1"/>
    </source>
</evidence>
<evidence type="ECO:0000313" key="2">
    <source>
        <dbReference type="EMBL" id="CAE0042044.1"/>
    </source>
</evidence>
<sequence>MSGAFVLQPVQSSRKLDTCRCKCSTGSEVVDESDIVVIGSGVGGLGAAALFARDGYDVTVLESHVHPGGAAHAFSRGQYVFDSGPSLYTGMSLRPSSNPLAHLLDSIGEDVEWIRYSDWGVNIPEGSFRKSVGAVDIQHMLETQTKSTEQGKQALDQWKRLWKRIESLSKASRAVPTAAVRTDLLAAVTVSRYLPRMLSSFSSLPFLTRPFSEIMDAEKVDDPLLRNWIDLLCFLLSGLPATGTPTVEAAFMLADFYSEGAVLDYPKGGSGELVDALSRGVTKRGGRIMLGHHVDSVLVENNRATGVRTTAGKVFLSKDLVVSNASCWDTARLLQNDLSDDAFQQWNQSLSDTPECKSFMHLHLGFDSTGLDDLLCHYIHVFDWEKGIDAEGNVVLISIPSVLDPSLAPEGKHVLHAYTPASEPYDQWAGLKRGSQEYLARKQERSGVLWKALEQIVPDIRSRADIEMIGTPLTHEKFLRRSRGSYGPAIRAGQDMFPFSETPVKRLIRCGDSVFPGIGLPAVAAGALIAANSRSSILSHLALLDEIGL</sequence>
<gene>
    <name evidence="2" type="ORF">RMAR00112_LOCUS10009</name>
    <name evidence="3" type="ORF">RMAR00112_LOCUS10010</name>
    <name evidence="4" type="ORF">RMAR00112_LOCUS10011</name>
    <name evidence="5" type="ORF">RMAR00112_LOCUS10023</name>
</gene>
<dbReference type="Gene3D" id="3.50.50.60">
    <property type="entry name" value="FAD/NAD(P)-binding domain"/>
    <property type="match status" value="2"/>
</dbReference>
<name>A0A7S2ZJD4_9RHOD</name>
<evidence type="ECO:0000313" key="5">
    <source>
        <dbReference type="EMBL" id="CAE0042058.1"/>
    </source>
</evidence>
<dbReference type="EMBL" id="HBHW01012800">
    <property type="protein sequence ID" value="CAE0042058.1"/>
    <property type="molecule type" value="Transcribed_RNA"/>
</dbReference>
<dbReference type="InterPro" id="IPR045892">
    <property type="entry name" value="CrtISO-like"/>
</dbReference>
<dbReference type="PANTHER" id="PTHR46313">
    <property type="match status" value="1"/>
</dbReference>
<dbReference type="EMBL" id="HBHW01012787">
    <property type="protein sequence ID" value="CAE0042045.1"/>
    <property type="molecule type" value="Transcribed_RNA"/>
</dbReference>
<feature type="domain" description="Amine oxidase" evidence="1">
    <location>
        <begin position="43"/>
        <end position="518"/>
    </location>
</feature>
<dbReference type="EMBL" id="HBHW01012786">
    <property type="protein sequence ID" value="CAE0042044.1"/>
    <property type="molecule type" value="Transcribed_RNA"/>
</dbReference>